<dbReference type="Gene3D" id="3.20.20.450">
    <property type="entry name" value="EAL domain"/>
    <property type="match status" value="1"/>
</dbReference>
<evidence type="ECO:0000256" key="2">
    <source>
        <dbReference type="SAM" id="Coils"/>
    </source>
</evidence>
<dbReference type="GO" id="GO:0071111">
    <property type="term" value="F:cyclic-guanylate-specific phosphodiesterase activity"/>
    <property type="evidence" value="ECO:0007669"/>
    <property type="project" value="InterPro"/>
</dbReference>
<dbReference type="SMART" id="SM00052">
    <property type="entry name" value="EAL"/>
    <property type="match status" value="1"/>
</dbReference>
<dbReference type="PROSITE" id="PS50887">
    <property type="entry name" value="GGDEF"/>
    <property type="match status" value="1"/>
</dbReference>
<name>B6BL97_SULGG</name>
<dbReference type="InterPro" id="IPR000160">
    <property type="entry name" value="GGDEF_dom"/>
</dbReference>
<dbReference type="InterPro" id="IPR050706">
    <property type="entry name" value="Cyclic-di-GMP_PDE-like"/>
</dbReference>
<dbReference type="HOGENOM" id="CLU_000445_70_50_7"/>
<accession>H1FRJ7</accession>
<organism evidence="6 7">
    <name type="scientific">Sulfurimonas gotlandica (strain DSM 19862 / JCM 16533 / GD1)</name>
    <dbReference type="NCBI Taxonomy" id="929558"/>
    <lineage>
        <taxon>Bacteria</taxon>
        <taxon>Pseudomonadati</taxon>
        <taxon>Campylobacterota</taxon>
        <taxon>Epsilonproteobacteria</taxon>
        <taxon>Campylobacterales</taxon>
        <taxon>Sulfurimonadaceae</taxon>
        <taxon>Sulfurimonas</taxon>
    </lineage>
</organism>
<dbReference type="PANTHER" id="PTHR33121:SF79">
    <property type="entry name" value="CYCLIC DI-GMP PHOSPHODIESTERASE PDED-RELATED"/>
    <property type="match status" value="1"/>
</dbReference>
<dbReference type="STRING" id="929558.SMGD1_0023"/>
<dbReference type="SMART" id="SM00267">
    <property type="entry name" value="GGDEF"/>
    <property type="match status" value="1"/>
</dbReference>
<dbReference type="CDD" id="cd01948">
    <property type="entry name" value="EAL"/>
    <property type="match status" value="1"/>
</dbReference>
<feature type="domain" description="Response regulatory" evidence="3">
    <location>
        <begin position="10"/>
        <end position="126"/>
    </location>
</feature>
<dbReference type="RefSeq" id="WP_008338376.1">
    <property type="nucleotide sequence ID" value="NZ_AFRZ01000001.1"/>
</dbReference>
<feature type="coiled-coil region" evidence="2">
    <location>
        <begin position="124"/>
        <end position="162"/>
    </location>
</feature>
<dbReference type="GO" id="GO:0000160">
    <property type="term" value="P:phosphorelay signal transduction system"/>
    <property type="evidence" value="ECO:0007669"/>
    <property type="project" value="InterPro"/>
</dbReference>
<keyword evidence="2" id="KW-0175">Coiled coil</keyword>
<evidence type="ECO:0000259" key="4">
    <source>
        <dbReference type="PROSITE" id="PS50883"/>
    </source>
</evidence>
<dbReference type="InterPro" id="IPR029787">
    <property type="entry name" value="Nucleotide_cyclase"/>
</dbReference>
<evidence type="ECO:0000259" key="5">
    <source>
        <dbReference type="PROSITE" id="PS50887"/>
    </source>
</evidence>
<keyword evidence="7" id="KW-1185">Reference proteome</keyword>
<dbReference type="PROSITE" id="PS50883">
    <property type="entry name" value="EAL"/>
    <property type="match status" value="1"/>
</dbReference>
<protein>
    <submittedName>
        <fullName evidence="6">Diguanylate cyclase/phosphodiesterase (EAL &amp; GGDEF domains)</fullName>
    </submittedName>
</protein>
<dbReference type="InterPro" id="IPR035919">
    <property type="entry name" value="EAL_sf"/>
</dbReference>
<dbReference type="EMBL" id="AFRZ01000001">
    <property type="protein sequence ID" value="EHP28550.1"/>
    <property type="molecule type" value="Genomic_DNA"/>
</dbReference>
<dbReference type="PANTHER" id="PTHR33121">
    <property type="entry name" value="CYCLIC DI-GMP PHOSPHODIESTERASE PDEF"/>
    <property type="match status" value="1"/>
</dbReference>
<dbReference type="SUPFAM" id="SSF55073">
    <property type="entry name" value="Nucleotide cyclase"/>
    <property type="match status" value="1"/>
</dbReference>
<dbReference type="NCBIfam" id="TIGR00254">
    <property type="entry name" value="GGDEF"/>
    <property type="match status" value="1"/>
</dbReference>
<evidence type="ECO:0000256" key="1">
    <source>
        <dbReference type="PROSITE-ProRule" id="PRU00169"/>
    </source>
</evidence>
<dbReference type="Gene3D" id="3.40.50.2300">
    <property type="match status" value="1"/>
</dbReference>
<comment type="caution">
    <text evidence="6">The sequence shown here is derived from an EMBL/GenBank/DDBJ whole genome shotgun (WGS) entry which is preliminary data.</text>
</comment>
<dbReference type="eggNOG" id="COG5001">
    <property type="taxonomic scope" value="Bacteria"/>
</dbReference>
<dbReference type="InterPro" id="IPR043128">
    <property type="entry name" value="Rev_trsase/Diguanyl_cyclase"/>
</dbReference>
<dbReference type="CDD" id="cd01949">
    <property type="entry name" value="GGDEF"/>
    <property type="match status" value="1"/>
</dbReference>
<dbReference type="InterPro" id="IPR011006">
    <property type="entry name" value="CheY-like_superfamily"/>
</dbReference>
<evidence type="ECO:0000259" key="3">
    <source>
        <dbReference type="PROSITE" id="PS50110"/>
    </source>
</evidence>
<evidence type="ECO:0000313" key="7">
    <source>
        <dbReference type="Proteomes" id="UP000006431"/>
    </source>
</evidence>
<dbReference type="SUPFAM" id="SSF52172">
    <property type="entry name" value="CheY-like"/>
    <property type="match status" value="1"/>
</dbReference>
<dbReference type="InterPro" id="IPR001789">
    <property type="entry name" value="Sig_transdc_resp-reg_receiver"/>
</dbReference>
<reference evidence="6 7" key="1">
    <citation type="journal article" date="2012" name="Proc. Natl. Acad. Sci. U.S.A.">
        <title>Genome and physiology of a model Epsilonproteobacterium responsible for sulfide detoxification in marine oxygen depletion zones.</title>
        <authorList>
            <person name="Grote J."/>
            <person name="Schott T."/>
            <person name="Bruckner C.G."/>
            <person name="Glockner F.O."/>
            <person name="Jost G."/>
            <person name="Teeling H."/>
            <person name="Labrenz M."/>
            <person name="Jurgens K."/>
        </authorList>
    </citation>
    <scope>NUCLEOTIDE SEQUENCE [LARGE SCALE GENOMIC DNA]</scope>
    <source>
        <strain evidence="6 7">GD1</strain>
    </source>
</reference>
<dbReference type="Proteomes" id="UP000006431">
    <property type="component" value="Unassembled WGS sequence"/>
</dbReference>
<dbReference type="Gene3D" id="3.30.70.270">
    <property type="match status" value="1"/>
</dbReference>
<feature type="domain" description="EAL" evidence="4">
    <location>
        <begin position="330"/>
        <end position="565"/>
    </location>
</feature>
<keyword evidence="1" id="KW-0597">Phosphoprotein</keyword>
<feature type="domain" description="GGDEF" evidence="5">
    <location>
        <begin position="189"/>
        <end position="320"/>
    </location>
</feature>
<dbReference type="InterPro" id="IPR001633">
    <property type="entry name" value="EAL_dom"/>
</dbReference>
<dbReference type="PROSITE" id="PS50110">
    <property type="entry name" value="RESPONSE_REGULATORY"/>
    <property type="match status" value="1"/>
</dbReference>
<gene>
    <name evidence="6" type="ORF">SMGD1_0023</name>
</gene>
<evidence type="ECO:0000313" key="6">
    <source>
        <dbReference type="EMBL" id="EHP28550.1"/>
    </source>
</evidence>
<dbReference type="Pfam" id="PF00563">
    <property type="entry name" value="EAL"/>
    <property type="match status" value="1"/>
</dbReference>
<proteinExistence type="predicted"/>
<feature type="modified residue" description="4-aspartylphosphate" evidence="1">
    <location>
        <position position="61"/>
    </location>
</feature>
<accession>B6BL97</accession>
<dbReference type="PATRIC" id="fig|929558.5.peg.22"/>
<dbReference type="OrthoDB" id="9790732at2"/>
<dbReference type="SUPFAM" id="SSF141868">
    <property type="entry name" value="EAL domain-like"/>
    <property type="match status" value="1"/>
</dbReference>
<dbReference type="SMART" id="SM00448">
    <property type="entry name" value="REC"/>
    <property type="match status" value="1"/>
</dbReference>
<sequence length="565" mass="65500">MNFELLKTISLLYVEDELTLQEEVCQNLAPFVKEIFTANNGEEGLKYYIEHRDKIDLIVTDILMPNLSGIDMIDEIREIDSEVPVIYSTAFSDSEYLKKTIEQSVTGYIIKPIDVELLLKAIEKASIKIENDKLKNSLQEINEDLEKKIEEKTKELRLQNEKLYYQLHTDRLTSLKNRKSLLRDLKKVDRPILLIIDIDSFKSINDLYGEHIGNLVLDAVSKILKNFVKHLDCDLYRIGADQFALMKEAELDKRKCEETVKSILNVINSEPLNIVDYDIVIRVNVTIGVSHEKVNTLESADMALKKAKTDRLQYLIYSDEYSMDAEYKNDVKWTKIIEKAIKLNKVIVYYQPVVNSNEKIVKYEALMRIEDDGIIYPPMLFLDIAKKVKFYPQLTKIVIQKAFEQAQEKRISININLSIEDVVNLEIIKFIEDELSKRDISYLITFEILESESITDYRKVIDFIDNVKQLGCKIAIDDFGSGYSNFAYLLKFKPDYIKIDGSLVKNIHIDNNSFLITKTINDFAHSLGIKTVAEFVHCDAVFKLLQTMDIDEFQGFYFSEPLEKI</sequence>
<dbReference type="Pfam" id="PF00072">
    <property type="entry name" value="Response_reg"/>
    <property type="match status" value="1"/>
</dbReference>
<dbReference type="AlphaFoldDB" id="B6BL97"/>
<dbReference type="Pfam" id="PF00990">
    <property type="entry name" value="GGDEF"/>
    <property type="match status" value="1"/>
</dbReference>